<keyword evidence="2" id="KW-1185">Reference proteome</keyword>
<proteinExistence type="predicted"/>
<accession>A0A7D3VZ64</accession>
<dbReference type="EMBL" id="CP053892">
    <property type="protein sequence ID" value="QKG27293.1"/>
    <property type="molecule type" value="Genomic_DNA"/>
</dbReference>
<dbReference type="AlphaFoldDB" id="A0A7D3VZ64"/>
<organism evidence="1 2">
    <name type="scientific">Actinomadura verrucosospora</name>
    <dbReference type="NCBI Taxonomy" id="46165"/>
    <lineage>
        <taxon>Bacteria</taxon>
        <taxon>Bacillati</taxon>
        <taxon>Actinomycetota</taxon>
        <taxon>Actinomycetes</taxon>
        <taxon>Streptosporangiales</taxon>
        <taxon>Thermomonosporaceae</taxon>
        <taxon>Actinomadura</taxon>
    </lineage>
</organism>
<reference evidence="1 2" key="1">
    <citation type="submission" date="2020-05" db="EMBL/GenBank/DDBJ databases">
        <title>Actinomadura verrucosospora NRRL-B18236 (PFL_A860) Genome sequencing and assembly.</title>
        <authorList>
            <person name="Samborskyy M."/>
        </authorList>
    </citation>
    <scope>NUCLEOTIDE SEQUENCE [LARGE SCALE GENOMIC DNA]</scope>
    <source>
        <strain evidence="1 2">NRRL:B18236</strain>
    </source>
</reference>
<dbReference type="Proteomes" id="UP000501240">
    <property type="component" value="Chromosome"/>
</dbReference>
<evidence type="ECO:0000313" key="1">
    <source>
        <dbReference type="EMBL" id="QKG27293.1"/>
    </source>
</evidence>
<protein>
    <submittedName>
        <fullName evidence="1">Uncharacterized protein</fullName>
    </submittedName>
</protein>
<name>A0A7D3VZ64_ACTVE</name>
<evidence type="ECO:0000313" key="2">
    <source>
        <dbReference type="Proteomes" id="UP000501240"/>
    </source>
</evidence>
<sequence>MIVGMYPRFRLVGEQQEWIDEEGSVDL</sequence>
<gene>
    <name evidence="1" type="ORF">ACTIVE_8948</name>
</gene>